<evidence type="ECO:0000256" key="3">
    <source>
        <dbReference type="ARBA" id="ARBA00022475"/>
    </source>
</evidence>
<evidence type="ECO:0000256" key="5">
    <source>
        <dbReference type="ARBA" id="ARBA00023136"/>
    </source>
</evidence>
<proteinExistence type="inferred from homology"/>
<gene>
    <name evidence="9" type="primary">LOC107226061</name>
</gene>
<comment type="subcellular location">
    <subcellularLocation>
        <location evidence="1">Cell membrane</location>
    </subcellularLocation>
    <subcellularLocation>
        <location evidence="2">Cytoplasm</location>
        <location evidence="2">Cytosol</location>
    </subcellularLocation>
</comment>
<feature type="region of interest" description="Disordered" evidence="7">
    <location>
        <begin position="352"/>
        <end position="462"/>
    </location>
</feature>
<dbReference type="GeneID" id="107226061"/>
<sequence length="505" mass="56368">MTESLINEWLADCADLSPTELHTFANTLSQDNEIVRALYAVLDERSKYSQLVDTVCNQLYGFYRSREIELQRFTLQFLPTLIYIYLNSVAHGDKKSCRTVETLLIGLYNLEVVDESGQPKAVSFRLPSLAMPSIYHEPMSLAPASLTESALRRLEECNTKLVSWGPLPQVEALNAQNRLKVMTALLFVYNQQLSRLDKSALEQLGKVATKLVTQGFTKPGHHQRSSYGSDSSFVPRLLPRIPVSAQFLLEFLHAVYFAMYNDCWYVGSQALEDIHNRACFEAYPDVMLVTNAIRNSSSSGSSGQPGDGPMGISVALSPATATVTVSKSMITNASFRTKKLPDDLEEEFFGLAEPQTVSVQQQQPVNPTSRHRTWPWKHSQQNSPDEEDIGQNRANSSSSKDSSRRESINSNQSSPSKSSPKKKKDEQLKKAESLSTQDSVHRRLRKESKDRSVSPSESRMSAGARLYRVLEEQRLDEVLGEPVNLYIGNSRPVSLCSTAALSTNT</sequence>
<organism evidence="8 9">
    <name type="scientific">Neodiprion lecontei</name>
    <name type="common">Redheaded pine sawfly</name>
    <dbReference type="NCBI Taxonomy" id="441921"/>
    <lineage>
        <taxon>Eukaryota</taxon>
        <taxon>Metazoa</taxon>
        <taxon>Ecdysozoa</taxon>
        <taxon>Arthropoda</taxon>
        <taxon>Hexapoda</taxon>
        <taxon>Insecta</taxon>
        <taxon>Pterygota</taxon>
        <taxon>Neoptera</taxon>
        <taxon>Endopterygota</taxon>
        <taxon>Hymenoptera</taxon>
        <taxon>Tenthredinoidea</taxon>
        <taxon>Diprionidae</taxon>
        <taxon>Diprioninae</taxon>
        <taxon>Neodiprion</taxon>
    </lineage>
</organism>
<reference evidence="9" key="1">
    <citation type="submission" date="2025-08" db="UniProtKB">
        <authorList>
            <consortium name="RefSeq"/>
        </authorList>
    </citation>
    <scope>IDENTIFICATION</scope>
    <source>
        <tissue evidence="9">Thorax and Abdomen</tissue>
    </source>
</reference>
<keyword evidence="4" id="KW-0963">Cytoplasm</keyword>
<keyword evidence="8" id="KW-1185">Reference proteome</keyword>
<dbReference type="RefSeq" id="XP_046588439.1">
    <property type="nucleotide sequence ID" value="XM_046732483.1"/>
</dbReference>
<evidence type="ECO:0000256" key="6">
    <source>
        <dbReference type="ARBA" id="ARBA00034482"/>
    </source>
</evidence>
<feature type="compositionally biased region" description="Low complexity" evidence="7">
    <location>
        <begin position="408"/>
        <end position="418"/>
    </location>
</feature>
<evidence type="ECO:0000256" key="1">
    <source>
        <dbReference type="ARBA" id="ARBA00004236"/>
    </source>
</evidence>
<dbReference type="Pfam" id="PF09790">
    <property type="entry name" value="Hyccin"/>
    <property type="match status" value="1"/>
</dbReference>
<name>A0ABM3FK98_NEOLC</name>
<dbReference type="Proteomes" id="UP000829291">
    <property type="component" value="Chromosome 2"/>
</dbReference>
<comment type="similarity">
    <text evidence="6">Belongs to the Hyccin family.</text>
</comment>
<dbReference type="PANTHER" id="PTHR31220">
    <property type="entry name" value="HYCCIN RELATED"/>
    <property type="match status" value="1"/>
</dbReference>
<evidence type="ECO:0000313" key="9">
    <source>
        <dbReference type="RefSeq" id="XP_046588439.1"/>
    </source>
</evidence>
<evidence type="ECO:0000313" key="8">
    <source>
        <dbReference type="Proteomes" id="UP000829291"/>
    </source>
</evidence>
<feature type="compositionally biased region" description="Basic and acidic residues" evidence="7">
    <location>
        <begin position="423"/>
        <end position="432"/>
    </location>
</feature>
<keyword evidence="5" id="KW-0472">Membrane</keyword>
<evidence type="ECO:0000256" key="2">
    <source>
        <dbReference type="ARBA" id="ARBA00004514"/>
    </source>
</evidence>
<dbReference type="InterPro" id="IPR018619">
    <property type="entry name" value="Hyccin"/>
</dbReference>
<feature type="compositionally biased region" description="Low complexity" evidence="7">
    <location>
        <begin position="354"/>
        <end position="368"/>
    </location>
</feature>
<keyword evidence="3" id="KW-1003">Cell membrane</keyword>
<evidence type="ECO:0000256" key="7">
    <source>
        <dbReference type="SAM" id="MobiDB-lite"/>
    </source>
</evidence>
<accession>A0ABM3FK98</accession>
<dbReference type="PANTHER" id="PTHR31220:SF1">
    <property type="entry name" value="GH21176P"/>
    <property type="match status" value="1"/>
</dbReference>
<protein>
    <submittedName>
        <fullName evidence="9">Hyccin isoform X3</fullName>
    </submittedName>
</protein>
<evidence type="ECO:0000256" key="4">
    <source>
        <dbReference type="ARBA" id="ARBA00022490"/>
    </source>
</evidence>